<dbReference type="OrthoDB" id="2923771at2759"/>
<organism evidence="2 3">
    <name type="scientific">Lentinus tigrinus ALCF2SS1-6</name>
    <dbReference type="NCBI Taxonomy" id="1328759"/>
    <lineage>
        <taxon>Eukaryota</taxon>
        <taxon>Fungi</taxon>
        <taxon>Dikarya</taxon>
        <taxon>Basidiomycota</taxon>
        <taxon>Agaricomycotina</taxon>
        <taxon>Agaricomycetes</taxon>
        <taxon>Polyporales</taxon>
        <taxon>Polyporaceae</taxon>
        <taxon>Lentinus</taxon>
    </lineage>
</organism>
<gene>
    <name evidence="2" type="ORF">L227DRAFT_609413</name>
</gene>
<keyword evidence="1" id="KW-1133">Transmembrane helix</keyword>
<name>A0A5C2SIB1_9APHY</name>
<accession>A0A5C2SIB1</accession>
<evidence type="ECO:0000313" key="2">
    <source>
        <dbReference type="EMBL" id="RPD62869.1"/>
    </source>
</evidence>
<evidence type="ECO:0000313" key="3">
    <source>
        <dbReference type="Proteomes" id="UP000313359"/>
    </source>
</evidence>
<dbReference type="Pfam" id="PF14494">
    <property type="entry name" value="DUF4436"/>
    <property type="match status" value="1"/>
</dbReference>
<dbReference type="Proteomes" id="UP000313359">
    <property type="component" value="Unassembled WGS sequence"/>
</dbReference>
<dbReference type="AlphaFoldDB" id="A0A5C2SIB1"/>
<proteinExistence type="predicted"/>
<sequence>MSGVQLIDNADVGETSAPGIGFALVPTDISIPTMSVTLNWWPTGCNQPHDVSPENWTDTASGRALAQLGCGQTPDSFNVWVDSNPYYSWNVSSILLQGDGRSSISFRPEQTFDTTHNFTWISVEESLAFRRQHSISAWYPFDKYTVTTTLEVFSGDNSTSLPISFLHLYGGLSGYNLAIKSIDHVRTSRTDQALYVVFTIQRCIGVKLFALTIFLTDYSLAAAMVWVAVCAHFGRPLPESVLFLPITNILLLPQLRASMPGVPDFGMFMDLFGYYVNILAIVFSAMFMFFKIVGGRYRGHRVHGHSDSDVESTWFDHSASSAEKPNAFLLTTIDNVKIEKVCATVEHIEHADAESPA</sequence>
<dbReference type="STRING" id="1328759.A0A5C2SIB1"/>
<evidence type="ECO:0000256" key="1">
    <source>
        <dbReference type="SAM" id="Phobius"/>
    </source>
</evidence>
<feature type="transmembrane region" description="Helical" evidence="1">
    <location>
        <begin position="271"/>
        <end position="293"/>
    </location>
</feature>
<reference evidence="2" key="1">
    <citation type="journal article" date="2018" name="Genome Biol. Evol.">
        <title>Genomics and development of Lentinus tigrinus, a white-rot wood-decaying mushroom with dimorphic fruiting bodies.</title>
        <authorList>
            <person name="Wu B."/>
            <person name="Xu Z."/>
            <person name="Knudson A."/>
            <person name="Carlson A."/>
            <person name="Chen N."/>
            <person name="Kovaka S."/>
            <person name="LaButti K."/>
            <person name="Lipzen A."/>
            <person name="Pennachio C."/>
            <person name="Riley R."/>
            <person name="Schakwitz W."/>
            <person name="Umezawa K."/>
            <person name="Ohm R.A."/>
            <person name="Grigoriev I.V."/>
            <person name="Nagy L.G."/>
            <person name="Gibbons J."/>
            <person name="Hibbett D."/>
        </authorList>
    </citation>
    <scope>NUCLEOTIDE SEQUENCE [LARGE SCALE GENOMIC DNA]</scope>
    <source>
        <strain evidence="2">ALCF2SS1-6</strain>
    </source>
</reference>
<feature type="transmembrane region" description="Helical" evidence="1">
    <location>
        <begin position="208"/>
        <end position="229"/>
    </location>
</feature>
<keyword evidence="3" id="KW-1185">Reference proteome</keyword>
<keyword evidence="1" id="KW-0812">Transmembrane</keyword>
<dbReference type="InterPro" id="IPR027948">
    <property type="entry name" value="DUF4436"/>
</dbReference>
<keyword evidence="1" id="KW-0472">Membrane</keyword>
<dbReference type="EMBL" id="ML122258">
    <property type="protein sequence ID" value="RPD62869.1"/>
    <property type="molecule type" value="Genomic_DNA"/>
</dbReference>
<protein>
    <submittedName>
        <fullName evidence="2">Uncharacterized protein</fullName>
    </submittedName>
</protein>